<sequence>MTLADETLMSSTAPRRGLNIGLALVLATGLSGCGGLIEGFEGTVPYSGPDSIIATSEDYGRDDVGLVDGEAAIAYDPDGCQVWIIDDGIEGYSSPRFDPKTGLPICDGKYPPGTVLGVYETSDAGVRDRVSGPASGHSAD</sequence>
<evidence type="ECO:0000313" key="1">
    <source>
        <dbReference type="EMBL" id="AZL58453.1"/>
    </source>
</evidence>
<gene>
    <name evidence="1" type="ORF">EI545_06165</name>
</gene>
<evidence type="ECO:0000313" key="2">
    <source>
        <dbReference type="Proteomes" id="UP000282002"/>
    </source>
</evidence>
<reference evidence="1 2" key="1">
    <citation type="submission" date="2018-12" db="EMBL/GenBank/DDBJ databases">
        <title>Complete genome sequencing of Tabrizicola sp. K13M18.</title>
        <authorList>
            <person name="Bae J.-W."/>
        </authorList>
    </citation>
    <scope>NUCLEOTIDE SEQUENCE [LARGE SCALE GENOMIC DNA]</scope>
    <source>
        <strain evidence="1 2">K13M18</strain>
    </source>
</reference>
<proteinExistence type="predicted"/>
<dbReference type="Proteomes" id="UP000282002">
    <property type="component" value="Chromosome"/>
</dbReference>
<dbReference type="KEGG" id="taw:EI545_06165"/>
<organism evidence="1 2">
    <name type="scientific">Tabrizicola piscis</name>
    <dbReference type="NCBI Taxonomy" id="2494374"/>
    <lineage>
        <taxon>Bacteria</taxon>
        <taxon>Pseudomonadati</taxon>
        <taxon>Pseudomonadota</taxon>
        <taxon>Alphaproteobacteria</taxon>
        <taxon>Rhodobacterales</taxon>
        <taxon>Paracoccaceae</taxon>
        <taxon>Tabrizicola</taxon>
    </lineage>
</organism>
<protein>
    <submittedName>
        <fullName evidence="1">Uncharacterized protein</fullName>
    </submittedName>
</protein>
<dbReference type="OrthoDB" id="7859745at2"/>
<keyword evidence="2" id="KW-1185">Reference proteome</keyword>
<name>A0A3S8U4A3_9RHOB</name>
<dbReference type="AlphaFoldDB" id="A0A3S8U4A3"/>
<dbReference type="EMBL" id="CP034328">
    <property type="protein sequence ID" value="AZL58453.1"/>
    <property type="molecule type" value="Genomic_DNA"/>
</dbReference>
<accession>A0A3S8U4A3</accession>
<dbReference type="RefSeq" id="WP_125324654.1">
    <property type="nucleotide sequence ID" value="NZ_CP034328.1"/>
</dbReference>